<dbReference type="EMBL" id="CAEZXZ010000176">
    <property type="protein sequence ID" value="CAB4712579.1"/>
    <property type="molecule type" value="Genomic_DNA"/>
</dbReference>
<dbReference type="Pfam" id="PF02515">
    <property type="entry name" value="CoA_transf_3"/>
    <property type="match status" value="1"/>
</dbReference>
<gene>
    <name evidence="1" type="ORF">UFOPK2625_01093</name>
    <name evidence="2" type="ORF">UFOPK4092_00879</name>
</gene>
<dbReference type="InterPro" id="IPR050509">
    <property type="entry name" value="CoA-transferase_III"/>
</dbReference>
<dbReference type="InterPro" id="IPR023606">
    <property type="entry name" value="CoA-Trfase_III_dom_1_sf"/>
</dbReference>
<dbReference type="SUPFAM" id="SSF89796">
    <property type="entry name" value="CoA-transferase family III (CaiB/BaiF)"/>
    <property type="match status" value="1"/>
</dbReference>
<dbReference type="AlphaFoldDB" id="A0A6J6QP32"/>
<dbReference type="InterPro" id="IPR003673">
    <property type="entry name" value="CoA-Trfase_fam_III"/>
</dbReference>
<dbReference type="EMBL" id="CAFBPJ010000092">
    <property type="protein sequence ID" value="CAB5020136.1"/>
    <property type="molecule type" value="Genomic_DNA"/>
</dbReference>
<evidence type="ECO:0000313" key="1">
    <source>
        <dbReference type="EMBL" id="CAB4712579.1"/>
    </source>
</evidence>
<dbReference type="Gene3D" id="3.30.60.110">
    <property type="match status" value="1"/>
</dbReference>
<reference evidence="1" key="1">
    <citation type="submission" date="2020-05" db="EMBL/GenBank/DDBJ databases">
        <authorList>
            <person name="Chiriac C."/>
            <person name="Salcher M."/>
            <person name="Ghai R."/>
            <person name="Kavagutti S V."/>
        </authorList>
    </citation>
    <scope>NUCLEOTIDE SEQUENCE</scope>
</reference>
<dbReference type="GO" id="GO:0003824">
    <property type="term" value="F:catalytic activity"/>
    <property type="evidence" value="ECO:0007669"/>
    <property type="project" value="InterPro"/>
</dbReference>
<evidence type="ECO:0000313" key="2">
    <source>
        <dbReference type="EMBL" id="CAB5020136.1"/>
    </source>
</evidence>
<name>A0A6J6QP32_9ZZZZ</name>
<dbReference type="Gene3D" id="3.40.50.10540">
    <property type="entry name" value="Crotonobetainyl-coa:carnitine coa-transferase, domain 1"/>
    <property type="match status" value="1"/>
</dbReference>
<sequence length="348" mass="37445">MTAGPLSGLKFVEMAGIGPAPFAAMILADLGATGVRIESPVQRLAFPGPEFDITRRGRSSMHLNLREPVDLETARDLIDAADLLIEGYRPGVMERLGLGPQDTLARNPKLVFGRITGWGQDGPYALRAGHDLDFIAVAGLLAHLGRRGQPPTPPQNLLADYGGGAMLLLVGVLAALWESQRSGLGQVVDAAMVDGSALLTSMMRTLTAQGLWSPEAGVNILDTGAPFYDVYPTADSKWLAVACLEPAFFAEFVSICALDTKWLEIQYDPAHWAELRTAISGVIATRTREAWSETFATTDACVAPVLTMDEAPLHPQMAYRRTFLTVNGQVQPAPAPRFSRTPTSFNTD</sequence>
<proteinExistence type="predicted"/>
<organism evidence="1">
    <name type="scientific">freshwater metagenome</name>
    <dbReference type="NCBI Taxonomy" id="449393"/>
    <lineage>
        <taxon>unclassified sequences</taxon>
        <taxon>metagenomes</taxon>
        <taxon>ecological metagenomes</taxon>
    </lineage>
</organism>
<dbReference type="PANTHER" id="PTHR48228:SF5">
    <property type="entry name" value="ALPHA-METHYLACYL-COA RACEMASE"/>
    <property type="match status" value="1"/>
</dbReference>
<accession>A0A6J6QP32</accession>
<dbReference type="InterPro" id="IPR044855">
    <property type="entry name" value="CoA-Trfase_III_dom3_sf"/>
</dbReference>
<protein>
    <submittedName>
        <fullName evidence="1">Unannotated protein</fullName>
    </submittedName>
</protein>
<dbReference type="PANTHER" id="PTHR48228">
    <property type="entry name" value="SUCCINYL-COA--D-CITRAMALATE COA-TRANSFERASE"/>
    <property type="match status" value="1"/>
</dbReference>
<dbReference type="Gene3D" id="3.30.1540.10">
    <property type="entry name" value="formyl-coa transferase, domain 3"/>
    <property type="match status" value="1"/>
</dbReference>